<dbReference type="EMBL" id="VIIS01000820">
    <property type="protein sequence ID" value="KAF0304715.1"/>
    <property type="molecule type" value="Genomic_DNA"/>
</dbReference>
<feature type="signal peptide" evidence="1">
    <location>
        <begin position="1"/>
        <end position="18"/>
    </location>
</feature>
<gene>
    <name evidence="2" type="ORF">FJT64_023533</name>
    <name evidence="3" type="ORF">FJT64_023534</name>
</gene>
<reference evidence="2 4" key="1">
    <citation type="submission" date="2019-07" db="EMBL/GenBank/DDBJ databases">
        <title>Draft genome assembly of a fouling barnacle, Amphibalanus amphitrite (Darwin, 1854): The first reference genome for Thecostraca.</title>
        <authorList>
            <person name="Kim W."/>
        </authorList>
    </citation>
    <scope>NUCLEOTIDE SEQUENCE [LARGE SCALE GENOMIC DNA]</scope>
    <source>
        <strain evidence="2">SNU_AA5</strain>
        <tissue evidence="2">Soma without cirri and trophi</tissue>
    </source>
</reference>
<comment type="caution">
    <text evidence="2">The sequence shown here is derived from an EMBL/GenBank/DDBJ whole genome shotgun (WGS) entry which is preliminary data.</text>
</comment>
<proteinExistence type="predicted"/>
<keyword evidence="4" id="KW-1185">Reference proteome</keyword>
<evidence type="ECO:0000313" key="2">
    <source>
        <dbReference type="EMBL" id="KAF0304715.1"/>
    </source>
</evidence>
<sequence length="125" mass="13408">MLVFLITCAFIMTSGVAGELPCPAGQQLLLNGTCAPWADGPCPTVWRFRQRLSEARSQLEAVRAATCAGGGTEACWECPWTAEPAELHQKLQQVLRATQELSDVWQACSATATLTLGVGKVESRS</sequence>
<evidence type="ECO:0000313" key="4">
    <source>
        <dbReference type="Proteomes" id="UP000440578"/>
    </source>
</evidence>
<dbReference type="EMBL" id="VIIS01000820">
    <property type="protein sequence ID" value="KAF0304716.1"/>
    <property type="molecule type" value="Genomic_DNA"/>
</dbReference>
<dbReference type="Proteomes" id="UP000440578">
    <property type="component" value="Unassembled WGS sequence"/>
</dbReference>
<evidence type="ECO:0000256" key="1">
    <source>
        <dbReference type="SAM" id="SignalP"/>
    </source>
</evidence>
<organism evidence="2 4">
    <name type="scientific">Amphibalanus amphitrite</name>
    <name type="common">Striped barnacle</name>
    <name type="synonym">Balanus amphitrite</name>
    <dbReference type="NCBI Taxonomy" id="1232801"/>
    <lineage>
        <taxon>Eukaryota</taxon>
        <taxon>Metazoa</taxon>
        <taxon>Ecdysozoa</taxon>
        <taxon>Arthropoda</taxon>
        <taxon>Crustacea</taxon>
        <taxon>Multicrustacea</taxon>
        <taxon>Cirripedia</taxon>
        <taxon>Thoracica</taxon>
        <taxon>Thoracicalcarea</taxon>
        <taxon>Balanomorpha</taxon>
        <taxon>Balanoidea</taxon>
        <taxon>Balanidae</taxon>
        <taxon>Amphibalaninae</taxon>
        <taxon>Amphibalanus</taxon>
    </lineage>
</organism>
<protein>
    <submittedName>
        <fullName evidence="2">Uncharacterized protein</fullName>
    </submittedName>
</protein>
<accession>A0A6A4WDI7</accession>
<evidence type="ECO:0000313" key="3">
    <source>
        <dbReference type="EMBL" id="KAF0304716.1"/>
    </source>
</evidence>
<feature type="chain" id="PRO_5036381610" evidence="1">
    <location>
        <begin position="19"/>
        <end position="125"/>
    </location>
</feature>
<dbReference type="AlphaFoldDB" id="A0A6A4WDI7"/>
<name>A0A6A4WDI7_AMPAM</name>
<keyword evidence="1" id="KW-0732">Signal</keyword>